<dbReference type="Gene3D" id="2.10.109.10">
    <property type="entry name" value="Umud Fragment, subunit A"/>
    <property type="match status" value="1"/>
</dbReference>
<dbReference type="PROSITE" id="PS00760">
    <property type="entry name" value="SPASE_I_2"/>
    <property type="match status" value="1"/>
</dbReference>
<comment type="similarity">
    <text evidence="3 9">Belongs to the peptidase S26 family.</text>
</comment>
<dbReference type="CDD" id="cd06530">
    <property type="entry name" value="S26_SPase_I"/>
    <property type="match status" value="1"/>
</dbReference>
<dbReference type="InterPro" id="IPR000223">
    <property type="entry name" value="Pept_S26A_signal_pept_1"/>
</dbReference>
<feature type="active site" evidence="7">
    <location>
        <position position="77"/>
    </location>
</feature>
<protein>
    <recommendedName>
        <fullName evidence="4 8">Signal peptidase I</fullName>
        <ecNumber evidence="4 8">3.4.21.89</ecNumber>
    </recommendedName>
</protein>
<comment type="subcellular location">
    <subcellularLocation>
        <location evidence="2">Cell membrane</location>
        <topology evidence="2">Single-pass type II membrane protein</topology>
    </subcellularLocation>
    <subcellularLocation>
        <location evidence="9">Membrane</location>
        <topology evidence="9">Single-pass type II membrane protein</topology>
    </subcellularLocation>
</comment>
<evidence type="ECO:0000313" key="12">
    <source>
        <dbReference type="Proteomes" id="UP000886725"/>
    </source>
</evidence>
<feature type="transmembrane region" description="Helical" evidence="8">
    <location>
        <begin position="7"/>
        <end position="26"/>
    </location>
</feature>
<dbReference type="Proteomes" id="UP000886725">
    <property type="component" value="Unassembled WGS sequence"/>
</dbReference>
<dbReference type="Pfam" id="PF10502">
    <property type="entry name" value="Peptidase_S26"/>
    <property type="match status" value="1"/>
</dbReference>
<evidence type="ECO:0000256" key="3">
    <source>
        <dbReference type="ARBA" id="ARBA00009370"/>
    </source>
</evidence>
<dbReference type="NCBIfam" id="TIGR02227">
    <property type="entry name" value="sigpep_I_bact"/>
    <property type="match status" value="1"/>
</dbReference>
<organism evidence="11 12">
    <name type="scientific">Candidatus Faecenecus gallistercoris</name>
    <dbReference type="NCBI Taxonomy" id="2840793"/>
    <lineage>
        <taxon>Bacteria</taxon>
        <taxon>Bacillati</taxon>
        <taxon>Bacillota</taxon>
        <taxon>Bacillota incertae sedis</taxon>
        <taxon>Candidatus Faecenecus</taxon>
    </lineage>
</organism>
<dbReference type="EMBL" id="DVFU01000113">
    <property type="protein sequence ID" value="HIQ65252.1"/>
    <property type="molecule type" value="Genomic_DNA"/>
</dbReference>
<proteinExistence type="inferred from homology"/>
<dbReference type="GO" id="GO:0005886">
    <property type="term" value="C:plasma membrane"/>
    <property type="evidence" value="ECO:0007669"/>
    <property type="project" value="UniProtKB-SubCell"/>
</dbReference>
<feature type="active site" evidence="7">
    <location>
        <position position="35"/>
    </location>
</feature>
<keyword evidence="5 8" id="KW-0645">Protease</keyword>
<evidence type="ECO:0000256" key="1">
    <source>
        <dbReference type="ARBA" id="ARBA00000677"/>
    </source>
</evidence>
<dbReference type="PANTHER" id="PTHR43390">
    <property type="entry name" value="SIGNAL PEPTIDASE I"/>
    <property type="match status" value="1"/>
</dbReference>
<dbReference type="GO" id="GO:0009003">
    <property type="term" value="F:signal peptidase activity"/>
    <property type="evidence" value="ECO:0007669"/>
    <property type="project" value="UniProtKB-EC"/>
</dbReference>
<dbReference type="InterPro" id="IPR019756">
    <property type="entry name" value="Pept_S26A_signal_pept_1_Ser-AS"/>
</dbReference>
<dbReference type="InterPro" id="IPR019533">
    <property type="entry name" value="Peptidase_S26"/>
</dbReference>
<name>A0A9D0Z003_9FIRM</name>
<dbReference type="GO" id="GO:0004252">
    <property type="term" value="F:serine-type endopeptidase activity"/>
    <property type="evidence" value="ECO:0007669"/>
    <property type="project" value="InterPro"/>
</dbReference>
<dbReference type="InterPro" id="IPR036286">
    <property type="entry name" value="LexA/Signal_pep-like_sf"/>
</dbReference>
<keyword evidence="6 8" id="KW-0378">Hydrolase</keyword>
<evidence type="ECO:0000256" key="2">
    <source>
        <dbReference type="ARBA" id="ARBA00004401"/>
    </source>
</evidence>
<comment type="catalytic activity">
    <reaction evidence="1 8">
        <text>Cleavage of hydrophobic, N-terminal signal or leader sequences from secreted and periplasmic proteins.</text>
        <dbReference type="EC" id="3.4.21.89"/>
    </reaction>
</comment>
<evidence type="ECO:0000313" key="11">
    <source>
        <dbReference type="EMBL" id="HIQ65252.1"/>
    </source>
</evidence>
<comment type="caution">
    <text evidence="11">The sequence shown here is derived from an EMBL/GenBank/DDBJ whole genome shotgun (WGS) entry which is preliminary data.</text>
</comment>
<dbReference type="InterPro" id="IPR019757">
    <property type="entry name" value="Pept_S26A_signal_pept_1_Lys-AS"/>
</dbReference>
<accession>A0A9D0Z003</accession>
<reference evidence="11" key="2">
    <citation type="journal article" date="2021" name="PeerJ">
        <title>Extensive microbial diversity within the chicken gut microbiome revealed by metagenomics and culture.</title>
        <authorList>
            <person name="Gilroy R."/>
            <person name="Ravi A."/>
            <person name="Getino M."/>
            <person name="Pursley I."/>
            <person name="Horton D.L."/>
            <person name="Alikhan N.F."/>
            <person name="Baker D."/>
            <person name="Gharbi K."/>
            <person name="Hall N."/>
            <person name="Watson M."/>
            <person name="Adriaenssens E.M."/>
            <person name="Foster-Nyarko E."/>
            <person name="Jarju S."/>
            <person name="Secka A."/>
            <person name="Antonio M."/>
            <person name="Oren A."/>
            <person name="Chaudhuri R.R."/>
            <person name="La Ragione R."/>
            <person name="Hildebrand F."/>
            <person name="Pallen M.J."/>
        </authorList>
    </citation>
    <scope>NUCLEOTIDE SEQUENCE</scope>
    <source>
        <strain evidence="11">CHK165-10780</strain>
    </source>
</reference>
<sequence length="170" mass="19371">MKDIVKTVLPYVIILAVVIILKVFIVTPVKVNGTSMYPTLSSGDILILNKTSYWFSDIKRFDIVVINNEAVGREMIKRVIGLPGDKIEYRNSKLYVNDEEVPEEFTHKETADFNLSELEVTTVPEGNYFVVGDNRTDSYDSRYFGFIAENEIEGKANFLIFPFTRLGTVK</sequence>
<dbReference type="PROSITE" id="PS00761">
    <property type="entry name" value="SPASE_I_3"/>
    <property type="match status" value="1"/>
</dbReference>
<feature type="domain" description="Peptidase S26" evidence="10">
    <location>
        <begin position="6"/>
        <end position="160"/>
    </location>
</feature>
<reference evidence="11" key="1">
    <citation type="submission" date="2020-10" db="EMBL/GenBank/DDBJ databases">
        <authorList>
            <person name="Gilroy R."/>
        </authorList>
    </citation>
    <scope>NUCLEOTIDE SEQUENCE</scope>
    <source>
        <strain evidence="11">CHK165-10780</strain>
    </source>
</reference>
<dbReference type="EC" id="3.4.21.89" evidence="4 8"/>
<evidence type="ECO:0000256" key="8">
    <source>
        <dbReference type="RuleBase" id="RU003993"/>
    </source>
</evidence>
<keyword evidence="8" id="KW-0812">Transmembrane</keyword>
<evidence type="ECO:0000256" key="5">
    <source>
        <dbReference type="ARBA" id="ARBA00022670"/>
    </source>
</evidence>
<gene>
    <name evidence="11" type="primary">lepB</name>
    <name evidence="11" type="ORF">IAC85_05900</name>
</gene>
<dbReference type="GO" id="GO:0006465">
    <property type="term" value="P:signal peptide processing"/>
    <property type="evidence" value="ECO:0007669"/>
    <property type="project" value="InterPro"/>
</dbReference>
<evidence type="ECO:0000256" key="7">
    <source>
        <dbReference type="PIRSR" id="PIRSR600223-1"/>
    </source>
</evidence>
<dbReference type="PROSITE" id="PS00501">
    <property type="entry name" value="SPASE_I_1"/>
    <property type="match status" value="1"/>
</dbReference>
<evidence type="ECO:0000256" key="6">
    <source>
        <dbReference type="ARBA" id="ARBA00022801"/>
    </source>
</evidence>
<dbReference type="SUPFAM" id="SSF51306">
    <property type="entry name" value="LexA/Signal peptidase"/>
    <property type="match status" value="1"/>
</dbReference>
<dbReference type="PRINTS" id="PR00727">
    <property type="entry name" value="LEADERPTASE"/>
</dbReference>
<keyword evidence="8" id="KW-1133">Transmembrane helix</keyword>
<keyword evidence="8" id="KW-0472">Membrane</keyword>
<dbReference type="InterPro" id="IPR019758">
    <property type="entry name" value="Pept_S26A_signal_pept_1_CS"/>
</dbReference>
<dbReference type="AlphaFoldDB" id="A0A9D0Z003"/>
<dbReference type="PANTHER" id="PTHR43390:SF1">
    <property type="entry name" value="CHLOROPLAST PROCESSING PEPTIDASE"/>
    <property type="match status" value="1"/>
</dbReference>
<evidence type="ECO:0000256" key="4">
    <source>
        <dbReference type="ARBA" id="ARBA00013208"/>
    </source>
</evidence>
<evidence type="ECO:0000259" key="10">
    <source>
        <dbReference type="Pfam" id="PF10502"/>
    </source>
</evidence>
<evidence type="ECO:0000256" key="9">
    <source>
        <dbReference type="RuleBase" id="RU362042"/>
    </source>
</evidence>